<keyword evidence="1" id="KW-1185">Reference proteome</keyword>
<dbReference type="AlphaFoldDB" id="A0A915PQ77"/>
<protein>
    <submittedName>
        <fullName evidence="2">Uncharacterized protein</fullName>
    </submittedName>
</protein>
<sequence length="109" mass="12259">MNELIALLFPRHPLTFPSPPTHFPIAHSPPHNGDVHAALLALNAWERMDVRGPPAARKLFTRQPAATIACNVRSLWDWLLMAGRRLIQNYIHQGYHPIILSSHALAVVH</sequence>
<evidence type="ECO:0000313" key="2">
    <source>
        <dbReference type="WBParaSite" id="sdigi.contig198.g5990.t1"/>
    </source>
</evidence>
<organism evidence="1 2">
    <name type="scientific">Setaria digitata</name>
    <dbReference type="NCBI Taxonomy" id="48799"/>
    <lineage>
        <taxon>Eukaryota</taxon>
        <taxon>Metazoa</taxon>
        <taxon>Ecdysozoa</taxon>
        <taxon>Nematoda</taxon>
        <taxon>Chromadorea</taxon>
        <taxon>Rhabditida</taxon>
        <taxon>Spirurina</taxon>
        <taxon>Spiruromorpha</taxon>
        <taxon>Filarioidea</taxon>
        <taxon>Setariidae</taxon>
        <taxon>Setaria</taxon>
    </lineage>
</organism>
<accession>A0A915PQ77</accession>
<dbReference type="WBParaSite" id="sdigi.contig198.g5990.t1">
    <property type="protein sequence ID" value="sdigi.contig198.g5990.t1"/>
    <property type="gene ID" value="sdigi.contig198.g5990"/>
</dbReference>
<evidence type="ECO:0000313" key="1">
    <source>
        <dbReference type="Proteomes" id="UP000887581"/>
    </source>
</evidence>
<reference evidence="2" key="1">
    <citation type="submission" date="2022-11" db="UniProtKB">
        <authorList>
            <consortium name="WormBaseParasite"/>
        </authorList>
    </citation>
    <scope>IDENTIFICATION</scope>
</reference>
<dbReference type="Proteomes" id="UP000887581">
    <property type="component" value="Unplaced"/>
</dbReference>
<proteinExistence type="predicted"/>
<name>A0A915PQ77_9BILA</name>